<dbReference type="InterPro" id="IPR037069">
    <property type="entry name" value="AcylCoA_DH/ox_N_sf"/>
</dbReference>
<comment type="cofactor">
    <cofactor evidence="1 5">
        <name>FAD</name>
        <dbReference type="ChEBI" id="CHEBI:57692"/>
    </cofactor>
</comment>
<keyword evidence="3 5" id="KW-0285">Flavoprotein</keyword>
<evidence type="ECO:0000259" key="6">
    <source>
        <dbReference type="Pfam" id="PF00441"/>
    </source>
</evidence>
<dbReference type="InterPro" id="IPR036250">
    <property type="entry name" value="AcylCo_DH-like_C"/>
</dbReference>
<evidence type="ECO:0000313" key="11">
    <source>
        <dbReference type="Proteomes" id="UP001597079"/>
    </source>
</evidence>
<dbReference type="InterPro" id="IPR006091">
    <property type="entry name" value="Acyl-CoA_Oxase/DH_mid-dom"/>
</dbReference>
<feature type="domain" description="Acyl-CoA dehydrogenase/oxidase N-terminal" evidence="8">
    <location>
        <begin position="32"/>
        <end position="144"/>
    </location>
</feature>
<dbReference type="Pfam" id="PF02770">
    <property type="entry name" value="Acyl-CoA_dh_M"/>
    <property type="match status" value="1"/>
</dbReference>
<dbReference type="InterPro" id="IPR009100">
    <property type="entry name" value="AcylCoA_DH/oxidase_NM_dom_sf"/>
</dbReference>
<dbReference type="PROSITE" id="PS00072">
    <property type="entry name" value="ACYL_COA_DH_1"/>
    <property type="match status" value="1"/>
</dbReference>
<comment type="caution">
    <text evidence="10">The sequence shown here is derived from an EMBL/GenBank/DDBJ whole genome shotgun (WGS) entry which is preliminary data.</text>
</comment>
<evidence type="ECO:0000256" key="2">
    <source>
        <dbReference type="ARBA" id="ARBA00009347"/>
    </source>
</evidence>
<dbReference type="PROSITE" id="PS00073">
    <property type="entry name" value="ACYL_COA_DH_2"/>
    <property type="match status" value="1"/>
</dbReference>
<proteinExistence type="inferred from homology"/>
<name>A0ABW4JB54_9BACL</name>
<dbReference type="InterPro" id="IPR046373">
    <property type="entry name" value="Acyl-CoA_Oxase/DH_mid-dom_sf"/>
</dbReference>
<dbReference type="InterPro" id="IPR009075">
    <property type="entry name" value="AcylCo_DH/oxidase_C"/>
</dbReference>
<dbReference type="Gene3D" id="2.40.110.10">
    <property type="entry name" value="Butyryl-CoA Dehydrogenase, subunit A, domain 2"/>
    <property type="match status" value="1"/>
</dbReference>
<dbReference type="SUPFAM" id="SSF47203">
    <property type="entry name" value="Acyl-CoA dehydrogenase C-terminal domain-like"/>
    <property type="match status" value="1"/>
</dbReference>
<dbReference type="PANTHER" id="PTHR43884:SF12">
    <property type="entry name" value="ISOVALERYL-COA DEHYDROGENASE, MITOCHONDRIAL-RELATED"/>
    <property type="match status" value="1"/>
</dbReference>
<feature type="domain" description="Acyl-CoA oxidase/dehydrogenase middle" evidence="7">
    <location>
        <begin position="148"/>
        <end position="240"/>
    </location>
</feature>
<dbReference type="PANTHER" id="PTHR43884">
    <property type="entry name" value="ACYL-COA DEHYDROGENASE"/>
    <property type="match status" value="1"/>
</dbReference>
<dbReference type="Gene3D" id="1.20.140.10">
    <property type="entry name" value="Butyryl-CoA Dehydrogenase, subunit A, domain 3"/>
    <property type="match status" value="2"/>
</dbReference>
<dbReference type="SUPFAM" id="SSF56645">
    <property type="entry name" value="Acyl-CoA dehydrogenase NM domain-like"/>
    <property type="match status" value="1"/>
</dbReference>
<protein>
    <submittedName>
        <fullName evidence="10">Acyl-CoA dehydrogenase family protein</fullName>
    </submittedName>
</protein>
<dbReference type="Gene3D" id="1.10.540.10">
    <property type="entry name" value="Acyl-CoA dehydrogenase/oxidase, N-terminal domain"/>
    <property type="match status" value="1"/>
</dbReference>
<accession>A0ABW4JB54</accession>
<evidence type="ECO:0000256" key="5">
    <source>
        <dbReference type="RuleBase" id="RU362125"/>
    </source>
</evidence>
<dbReference type="Pfam" id="PF00441">
    <property type="entry name" value="Acyl-CoA_dh_1"/>
    <property type="match status" value="1"/>
</dbReference>
<evidence type="ECO:0000259" key="9">
    <source>
        <dbReference type="Pfam" id="PF21263"/>
    </source>
</evidence>
<dbReference type="Proteomes" id="UP001597079">
    <property type="component" value="Unassembled WGS sequence"/>
</dbReference>
<gene>
    <name evidence="10" type="ORF">ACFSB2_01800</name>
</gene>
<dbReference type="InterPro" id="IPR013786">
    <property type="entry name" value="AcylCoA_DH/ox_N"/>
</dbReference>
<reference evidence="11" key="1">
    <citation type="journal article" date="2019" name="Int. J. Syst. Evol. Microbiol.">
        <title>The Global Catalogue of Microorganisms (GCM) 10K type strain sequencing project: providing services to taxonomists for standard genome sequencing and annotation.</title>
        <authorList>
            <consortium name="The Broad Institute Genomics Platform"/>
            <consortium name="The Broad Institute Genome Sequencing Center for Infectious Disease"/>
            <person name="Wu L."/>
            <person name="Ma J."/>
        </authorList>
    </citation>
    <scope>NUCLEOTIDE SEQUENCE [LARGE SCALE GENOMIC DNA]</scope>
    <source>
        <strain evidence="11">CGMCC 1.12286</strain>
    </source>
</reference>
<evidence type="ECO:0000313" key="10">
    <source>
        <dbReference type="EMBL" id="MFD1673457.1"/>
    </source>
</evidence>
<keyword evidence="11" id="KW-1185">Reference proteome</keyword>
<dbReference type="InterPro" id="IPR006089">
    <property type="entry name" value="Acyl-CoA_DH_CS"/>
</dbReference>
<evidence type="ECO:0000256" key="4">
    <source>
        <dbReference type="ARBA" id="ARBA00022827"/>
    </source>
</evidence>
<feature type="domain" description="Acyl-CoA dehydrogenase-like C-terminal" evidence="9">
    <location>
        <begin position="462"/>
        <end position="562"/>
    </location>
</feature>
<evidence type="ECO:0000259" key="7">
    <source>
        <dbReference type="Pfam" id="PF02770"/>
    </source>
</evidence>
<keyword evidence="4 5" id="KW-0274">FAD</keyword>
<evidence type="ECO:0000256" key="1">
    <source>
        <dbReference type="ARBA" id="ARBA00001974"/>
    </source>
</evidence>
<dbReference type="Pfam" id="PF02771">
    <property type="entry name" value="Acyl-CoA_dh_N"/>
    <property type="match status" value="1"/>
</dbReference>
<dbReference type="InterPro" id="IPR049426">
    <property type="entry name" value="Acyl-CoA-dh-like_C"/>
</dbReference>
<dbReference type="EMBL" id="JBHUCX010000004">
    <property type="protein sequence ID" value="MFD1673457.1"/>
    <property type="molecule type" value="Genomic_DNA"/>
</dbReference>
<dbReference type="RefSeq" id="WP_377940850.1">
    <property type="nucleotide sequence ID" value="NZ_JBHUCX010000004.1"/>
</dbReference>
<feature type="domain" description="Acyl-CoA dehydrogenase/oxidase C-terminal" evidence="6">
    <location>
        <begin position="253"/>
        <end position="415"/>
    </location>
</feature>
<evidence type="ECO:0000259" key="8">
    <source>
        <dbReference type="Pfam" id="PF02771"/>
    </source>
</evidence>
<comment type="similarity">
    <text evidence="2 5">Belongs to the acyl-CoA dehydrogenase family.</text>
</comment>
<evidence type="ECO:0000256" key="3">
    <source>
        <dbReference type="ARBA" id="ARBA00022630"/>
    </source>
</evidence>
<sequence>MSAELSRKPARGAFYLIEDIEAQQIFTPEDFTSEHQMIADTTRAFVTNEIRPNQEQLEHQDWDLTVKLLRKAGELGLLAVDVPELYDGLGADKASSALISENLSRAGSFALTHGAHVGIGTLPIVFFGNEEQKQTYLPKLASGEWIAAYALTEPGSGSDALSAKTTAKLSADKQYFLLNGTKQYITNSAFADLFIVYAKIDGEHFSAFIVERNYEGVSTGVEEKKMGIKASSTRQLILEDAKVPVKNLLGEPGRGHVIAFNILNIGRYKLAVGSVGAMKEALEQSVSYGNARKQFGTPITSFPLIQQKIARMNTLTYVTESMTYRATGDIDAQLSSVDTTDGAAVAKAIAEYALECSVLKVFGSEALDTVVDEGLQIHGGAGFIQDYPIERMYRDSRINRIFEGTNEINRMLIPNTLLRKAMKGELPLLQKAQSLQEELLMLMPPSGEWDTLERETHMLAMMKKTFLFVGGLAVEKYQLQLKDEQEVLAGLADLAILVYALESALLRAKKVLASGKDAANLVDMTAVFAEHAFTVTEQTAKTLLAHIADGDMLRTQLAILKKLTRNFPINAIAINRRIAQRVIAAGRYQV</sequence>
<keyword evidence="5" id="KW-0560">Oxidoreductase</keyword>
<organism evidence="10 11">
    <name type="scientific">Alicyclobacillus fodiniaquatilis</name>
    <dbReference type="NCBI Taxonomy" id="1661150"/>
    <lineage>
        <taxon>Bacteria</taxon>
        <taxon>Bacillati</taxon>
        <taxon>Bacillota</taxon>
        <taxon>Bacilli</taxon>
        <taxon>Bacillales</taxon>
        <taxon>Alicyclobacillaceae</taxon>
        <taxon>Alicyclobacillus</taxon>
    </lineage>
</organism>
<dbReference type="Pfam" id="PF21263">
    <property type="entry name" value="Acyl-CoA-dh_C"/>
    <property type="match status" value="1"/>
</dbReference>